<evidence type="ECO:0000313" key="3">
    <source>
        <dbReference type="Proteomes" id="UP000019151"/>
    </source>
</evidence>
<organism evidence="2 3">
    <name type="scientific">Gemmatirosa kalamazoonensis</name>
    <dbReference type="NCBI Taxonomy" id="861299"/>
    <lineage>
        <taxon>Bacteria</taxon>
        <taxon>Pseudomonadati</taxon>
        <taxon>Gemmatimonadota</taxon>
        <taxon>Gemmatimonadia</taxon>
        <taxon>Gemmatimonadales</taxon>
        <taxon>Gemmatimonadaceae</taxon>
        <taxon>Gemmatirosa</taxon>
    </lineage>
</organism>
<dbReference type="InParanoid" id="W0RNW4"/>
<evidence type="ECO:0000259" key="1">
    <source>
        <dbReference type="PROSITE" id="PS51729"/>
    </source>
</evidence>
<keyword evidence="2" id="KW-0614">Plasmid</keyword>
<dbReference type="AlphaFoldDB" id="W0RNW4"/>
<dbReference type="Gene3D" id="3.40.630.30">
    <property type="match status" value="1"/>
</dbReference>
<dbReference type="PANTHER" id="PTHR31435:SF10">
    <property type="entry name" value="BSR4717 PROTEIN"/>
    <property type="match status" value="1"/>
</dbReference>
<geneLocation type="plasmid" evidence="2 3">
    <name>1</name>
</geneLocation>
<sequence length="104" mass="11267">MSDAPALVPTVLDAPDAQRYEAHVADVDAIGTLHYQLHDGAIVFTHTEVPPALEGHGVASALARFALDDARRRGLRVRPFCPFVAAFIRRHHEYADLVAGAASR</sequence>
<dbReference type="Pfam" id="PF14542">
    <property type="entry name" value="Acetyltransf_CG"/>
    <property type="match status" value="1"/>
</dbReference>
<dbReference type="PATRIC" id="fig|861299.3.peg.4951"/>
<evidence type="ECO:0000313" key="2">
    <source>
        <dbReference type="EMBL" id="AHG92431.1"/>
    </source>
</evidence>
<dbReference type="HOGENOM" id="CLU_132888_0_2_0"/>
<dbReference type="InterPro" id="IPR031165">
    <property type="entry name" value="GNAT_YJDJ"/>
</dbReference>
<reference evidence="2 3" key="1">
    <citation type="journal article" date="2014" name="Genome Announc.">
        <title>Genome Sequence and Methylome of Soil Bacterium Gemmatirosa kalamazoonensis KBS708T, a Member of the Rarely Cultivated Gemmatimonadetes Phylum.</title>
        <authorList>
            <person name="Debruyn J.M."/>
            <person name="Radosevich M."/>
            <person name="Wommack K.E."/>
            <person name="Polson S.W."/>
            <person name="Hauser L.J."/>
            <person name="Fawaz M.N."/>
            <person name="Korlach J."/>
            <person name="Tsai Y.C."/>
        </authorList>
    </citation>
    <scope>NUCLEOTIDE SEQUENCE [LARGE SCALE GENOMIC DNA]</scope>
    <source>
        <strain evidence="2 3">KBS708</strain>
        <plasmid evidence="3">Plasmid 1</plasmid>
    </source>
</reference>
<dbReference type="GO" id="GO:0016740">
    <property type="term" value="F:transferase activity"/>
    <property type="evidence" value="ECO:0007669"/>
    <property type="project" value="UniProtKB-KW"/>
</dbReference>
<dbReference type="KEGG" id="gba:J421_4896"/>
<protein>
    <submittedName>
        <fullName evidence="2">Acetyltransferase-like protein</fullName>
    </submittedName>
</protein>
<keyword evidence="2" id="KW-0808">Transferase</keyword>
<gene>
    <name evidence="2" type="ORF">J421_4896</name>
</gene>
<dbReference type="SUPFAM" id="SSF55729">
    <property type="entry name" value="Acyl-CoA N-acyltransferases (Nat)"/>
    <property type="match status" value="1"/>
</dbReference>
<dbReference type="InterPro" id="IPR045057">
    <property type="entry name" value="Gcn5-rel_NAT"/>
</dbReference>
<dbReference type="Proteomes" id="UP000019151">
    <property type="component" value="Plasmid 1"/>
</dbReference>
<keyword evidence="3" id="KW-1185">Reference proteome</keyword>
<dbReference type="RefSeq" id="WP_025413773.1">
    <property type="nucleotide sequence ID" value="NZ_CP007129.1"/>
</dbReference>
<dbReference type="PANTHER" id="PTHR31435">
    <property type="entry name" value="PROTEIN NATD1"/>
    <property type="match status" value="1"/>
</dbReference>
<dbReference type="EMBL" id="CP007129">
    <property type="protein sequence ID" value="AHG92431.1"/>
    <property type="molecule type" value="Genomic_DNA"/>
</dbReference>
<feature type="domain" description="N-acetyltransferase" evidence="1">
    <location>
        <begin position="12"/>
        <end position="99"/>
    </location>
</feature>
<accession>W0RNW4</accession>
<dbReference type="PROSITE" id="PS51729">
    <property type="entry name" value="GNAT_YJDJ"/>
    <property type="match status" value="1"/>
</dbReference>
<dbReference type="OrthoDB" id="5405911at2"/>
<dbReference type="InterPro" id="IPR016181">
    <property type="entry name" value="Acyl_CoA_acyltransferase"/>
</dbReference>
<proteinExistence type="predicted"/>
<name>W0RNW4_9BACT</name>